<comment type="caution">
    <text evidence="10">The sequence shown here is derived from an EMBL/GenBank/DDBJ whole genome shotgun (WGS) entry which is preliminary data.</text>
</comment>
<keyword evidence="2" id="KW-0698">rRNA processing</keyword>
<dbReference type="GO" id="GO:0005739">
    <property type="term" value="C:mitochondrion"/>
    <property type="evidence" value="ECO:0007669"/>
    <property type="project" value="TreeGrafter"/>
</dbReference>
<evidence type="ECO:0000259" key="9">
    <source>
        <dbReference type="Pfam" id="PF01728"/>
    </source>
</evidence>
<dbReference type="InterPro" id="IPR002877">
    <property type="entry name" value="RNA_MeTrfase_FtsJ_dom"/>
</dbReference>
<dbReference type="Gene3D" id="3.40.50.150">
    <property type="entry name" value="Vaccinia Virus protein VP39"/>
    <property type="match status" value="1"/>
</dbReference>
<keyword evidence="4" id="KW-0808">Transferase</keyword>
<feature type="region of interest" description="Disordered" evidence="8">
    <location>
        <begin position="105"/>
        <end position="127"/>
    </location>
</feature>
<dbReference type="InterPro" id="IPR015507">
    <property type="entry name" value="rRNA-MeTfrase_E"/>
</dbReference>
<dbReference type="GO" id="GO:0008650">
    <property type="term" value="F:rRNA (uridine-2'-O-)-methyltransferase activity"/>
    <property type="evidence" value="ECO:0007669"/>
    <property type="project" value="TreeGrafter"/>
</dbReference>
<evidence type="ECO:0000313" key="10">
    <source>
        <dbReference type="EMBL" id="CAE6424368.1"/>
    </source>
</evidence>
<dbReference type="HAMAP" id="MF_01547">
    <property type="entry name" value="RNA_methyltr_E"/>
    <property type="match status" value="1"/>
</dbReference>
<sequence length="278" mass="30674">MHDFAITMLARFRPPSASGLNLLETGRYKSTKSSTNWLARQAKDPFVKQRSGAGPDGTAYRARSAFKLIEIDKKFRILRPGQVVCDLGAAPGGWSQVAAQRLKISPRSESGGGEPVSEETQETHNTRRNSSKLIAVDLLSIQPISRVHILRGDFTSLSTQARVSELVGDRGVDVVLSDMCANISGNTTQDTESSLELCKMAFGFAVKHMKADASESRKSGILVMKYFEHPTLLDFMWEKLNPAFNNVRTLRLETSRSESKEGYFLCTGFRGLTHVVDG</sequence>
<feature type="active site" description="Proton acceptor" evidence="7">
    <location>
        <position position="225"/>
    </location>
</feature>
<evidence type="ECO:0000256" key="6">
    <source>
        <dbReference type="ARBA" id="ARBA00041184"/>
    </source>
</evidence>
<dbReference type="PANTHER" id="PTHR10920:SF18">
    <property type="entry name" value="RRNA METHYLTRANSFERASE 2, MITOCHONDRIAL"/>
    <property type="match status" value="1"/>
</dbReference>
<evidence type="ECO:0000256" key="2">
    <source>
        <dbReference type="ARBA" id="ARBA00022552"/>
    </source>
</evidence>
<evidence type="ECO:0000256" key="5">
    <source>
        <dbReference type="ARBA" id="ARBA00022691"/>
    </source>
</evidence>
<organism evidence="10 11">
    <name type="scientific">Rhizoctonia solani</name>
    <dbReference type="NCBI Taxonomy" id="456999"/>
    <lineage>
        <taxon>Eukaryota</taxon>
        <taxon>Fungi</taxon>
        <taxon>Dikarya</taxon>
        <taxon>Basidiomycota</taxon>
        <taxon>Agaricomycotina</taxon>
        <taxon>Agaricomycetes</taxon>
        <taxon>Cantharellales</taxon>
        <taxon>Ceratobasidiaceae</taxon>
        <taxon>Rhizoctonia</taxon>
    </lineage>
</organism>
<evidence type="ECO:0000256" key="1">
    <source>
        <dbReference type="ARBA" id="ARBA00009258"/>
    </source>
</evidence>
<keyword evidence="3" id="KW-0489">Methyltransferase</keyword>
<dbReference type="InterPro" id="IPR050082">
    <property type="entry name" value="RNA_methyltr_RlmE"/>
</dbReference>
<accession>A0A8H3AE00</accession>
<dbReference type="SUPFAM" id="SSF53335">
    <property type="entry name" value="S-adenosyl-L-methionine-dependent methyltransferases"/>
    <property type="match status" value="1"/>
</dbReference>
<keyword evidence="5 7" id="KW-0949">S-adenosyl-L-methionine</keyword>
<protein>
    <recommendedName>
        <fullName evidence="6">rRNA methyltransferase 2, mitochondrial</fullName>
    </recommendedName>
</protein>
<name>A0A8H3AE00_9AGAM</name>
<comment type="similarity">
    <text evidence="1">Belongs to the class I-like SAM-binding methyltransferase superfamily. RNA methyltransferase RlmE family.</text>
</comment>
<evidence type="ECO:0000313" key="11">
    <source>
        <dbReference type="Proteomes" id="UP000663850"/>
    </source>
</evidence>
<reference evidence="10" key="1">
    <citation type="submission" date="2021-01" db="EMBL/GenBank/DDBJ databases">
        <authorList>
            <person name="Kaushik A."/>
        </authorList>
    </citation>
    <scope>NUCLEOTIDE SEQUENCE</scope>
    <source>
        <strain evidence="10">Type strain: AG8-Rh-89/</strain>
    </source>
</reference>
<gene>
    <name evidence="10" type="ORF">RDB_LOCUS13378</name>
</gene>
<evidence type="ECO:0000256" key="8">
    <source>
        <dbReference type="SAM" id="MobiDB-lite"/>
    </source>
</evidence>
<dbReference type="PIRSF" id="PIRSF005461">
    <property type="entry name" value="23S_rRNA_mtase"/>
    <property type="match status" value="1"/>
</dbReference>
<dbReference type="AlphaFoldDB" id="A0A8H3AE00"/>
<dbReference type="InterPro" id="IPR029063">
    <property type="entry name" value="SAM-dependent_MTases_sf"/>
</dbReference>
<proteinExistence type="inferred from homology"/>
<evidence type="ECO:0000256" key="4">
    <source>
        <dbReference type="ARBA" id="ARBA00022679"/>
    </source>
</evidence>
<dbReference type="PANTHER" id="PTHR10920">
    <property type="entry name" value="RIBOSOMAL RNA METHYLTRANSFERASE"/>
    <property type="match status" value="1"/>
</dbReference>
<dbReference type="Pfam" id="PF01728">
    <property type="entry name" value="FtsJ"/>
    <property type="match status" value="1"/>
</dbReference>
<evidence type="ECO:0000256" key="3">
    <source>
        <dbReference type="ARBA" id="ARBA00022603"/>
    </source>
</evidence>
<dbReference type="EMBL" id="CAJMWZ010000714">
    <property type="protein sequence ID" value="CAE6424368.1"/>
    <property type="molecule type" value="Genomic_DNA"/>
</dbReference>
<dbReference type="Proteomes" id="UP000663850">
    <property type="component" value="Unassembled WGS sequence"/>
</dbReference>
<feature type="domain" description="Ribosomal RNA methyltransferase FtsJ" evidence="9">
    <location>
        <begin position="60"/>
        <end position="269"/>
    </location>
</feature>
<evidence type="ECO:0000256" key="7">
    <source>
        <dbReference type="PIRSR" id="PIRSR005461-1"/>
    </source>
</evidence>